<evidence type="ECO:0000256" key="1">
    <source>
        <dbReference type="SAM" id="MobiDB-lite"/>
    </source>
</evidence>
<proteinExistence type="predicted"/>
<feature type="non-terminal residue" evidence="2">
    <location>
        <position position="187"/>
    </location>
</feature>
<organism evidence="2">
    <name type="scientific">uncultured Chloroflexia bacterium</name>
    <dbReference type="NCBI Taxonomy" id="1672391"/>
    <lineage>
        <taxon>Bacteria</taxon>
        <taxon>Bacillati</taxon>
        <taxon>Chloroflexota</taxon>
        <taxon>Chloroflexia</taxon>
        <taxon>environmental samples</taxon>
    </lineage>
</organism>
<evidence type="ECO:0000313" key="2">
    <source>
        <dbReference type="EMBL" id="CAA9372069.1"/>
    </source>
</evidence>
<sequence>VGHPGRRALRGVGIPPWARNLPGPKVCGRRLGFHRPRAVLFGGGWPLPPVGQQPRKAPVAGDGPRRVRVGLGPGRSRSRKRSRVGVFRAEGLATLSVRLVIVYAHRPDALGHRHGEQSRAATVDGRGDTGDGGVRLDLRLDRQRRRFGGTLGAHRVRAAIRPGLGGVGNGALGDKYHAKSKTANARL</sequence>
<name>A0A6J4MY09_9CHLR</name>
<accession>A0A6J4MY09</accession>
<protein>
    <submittedName>
        <fullName evidence="2">Uncharacterized protein</fullName>
    </submittedName>
</protein>
<feature type="non-terminal residue" evidence="2">
    <location>
        <position position="1"/>
    </location>
</feature>
<gene>
    <name evidence="2" type="ORF">AVDCRST_MAG93-8499</name>
</gene>
<feature type="region of interest" description="Disordered" evidence="1">
    <location>
        <begin position="46"/>
        <end position="82"/>
    </location>
</feature>
<reference evidence="2" key="1">
    <citation type="submission" date="2020-02" db="EMBL/GenBank/DDBJ databases">
        <authorList>
            <person name="Meier V. D."/>
        </authorList>
    </citation>
    <scope>NUCLEOTIDE SEQUENCE</scope>
    <source>
        <strain evidence="2">AVDCRST_MAG93</strain>
    </source>
</reference>
<dbReference type="AlphaFoldDB" id="A0A6J4MY09"/>
<dbReference type="EMBL" id="CADCTR010002867">
    <property type="protein sequence ID" value="CAA9372069.1"/>
    <property type="molecule type" value="Genomic_DNA"/>
</dbReference>